<reference evidence="2 3" key="1">
    <citation type="submission" date="2017-02" db="EMBL/GenBank/DDBJ databases">
        <title>Complete genome sequences of Mycobacterium kansasii strains isolated from rhesus macaques.</title>
        <authorList>
            <person name="Panda A."/>
            <person name="Nagaraj S."/>
            <person name="Zhao X."/>
            <person name="Tettelin H."/>
            <person name="Detolla L.J."/>
        </authorList>
    </citation>
    <scope>NUCLEOTIDE SEQUENCE [LARGE SCALE GENOMIC DNA]</scope>
    <source>
        <strain evidence="2 3">11-3469</strain>
    </source>
</reference>
<sequence>MENEAMSTPSDFFSQDDAPRPDQPTQDQRYPSGQPRTRTAARSTPGPTAGQGNVCGGRRIRPSRDLLAAARRHISR</sequence>
<organism evidence="2 3">
    <name type="scientific">Mycobacterium kansasii</name>
    <dbReference type="NCBI Taxonomy" id="1768"/>
    <lineage>
        <taxon>Bacteria</taxon>
        <taxon>Bacillati</taxon>
        <taxon>Actinomycetota</taxon>
        <taxon>Actinomycetes</taxon>
        <taxon>Mycobacteriales</taxon>
        <taxon>Mycobacteriaceae</taxon>
        <taxon>Mycobacterium</taxon>
    </lineage>
</organism>
<evidence type="ECO:0000313" key="2">
    <source>
        <dbReference type="EMBL" id="OOK65327.1"/>
    </source>
</evidence>
<name>A0A1V3WEB2_MYCKA</name>
<protein>
    <submittedName>
        <fullName evidence="2">Uncharacterized protein</fullName>
    </submittedName>
</protein>
<evidence type="ECO:0000256" key="1">
    <source>
        <dbReference type="SAM" id="MobiDB-lite"/>
    </source>
</evidence>
<proteinExistence type="predicted"/>
<dbReference type="EMBL" id="MVBN01000011">
    <property type="protein sequence ID" value="OOK65327.1"/>
    <property type="molecule type" value="Genomic_DNA"/>
</dbReference>
<evidence type="ECO:0000313" key="3">
    <source>
        <dbReference type="Proteomes" id="UP000188532"/>
    </source>
</evidence>
<feature type="region of interest" description="Disordered" evidence="1">
    <location>
        <begin position="1"/>
        <end position="76"/>
    </location>
</feature>
<gene>
    <name evidence="2" type="ORF">BZL29_7847</name>
</gene>
<feature type="compositionally biased region" description="Polar residues" evidence="1">
    <location>
        <begin position="23"/>
        <end position="46"/>
    </location>
</feature>
<comment type="caution">
    <text evidence="2">The sequence shown here is derived from an EMBL/GenBank/DDBJ whole genome shotgun (WGS) entry which is preliminary data.</text>
</comment>
<accession>A0A1V3WEB2</accession>
<feature type="compositionally biased region" description="Polar residues" evidence="1">
    <location>
        <begin position="1"/>
        <end position="13"/>
    </location>
</feature>
<dbReference type="AlphaFoldDB" id="A0A1V3WEB2"/>
<dbReference type="Proteomes" id="UP000188532">
    <property type="component" value="Unassembled WGS sequence"/>
</dbReference>